<dbReference type="AlphaFoldDB" id="A0A813I8B5"/>
<dbReference type="InterPro" id="IPR014030">
    <property type="entry name" value="Ketoacyl_synth_N"/>
</dbReference>
<dbReference type="InterPro" id="IPR020841">
    <property type="entry name" value="PKS_Beta-ketoAc_synthase_dom"/>
</dbReference>
<organism evidence="4 5">
    <name type="scientific">Polarella glacialis</name>
    <name type="common">Dinoflagellate</name>
    <dbReference type="NCBI Taxonomy" id="89957"/>
    <lineage>
        <taxon>Eukaryota</taxon>
        <taxon>Sar</taxon>
        <taxon>Alveolata</taxon>
        <taxon>Dinophyceae</taxon>
        <taxon>Suessiales</taxon>
        <taxon>Suessiaceae</taxon>
        <taxon>Polarella</taxon>
    </lineage>
</organism>
<gene>
    <name evidence="4" type="ORF">PGLA2088_LOCUS4871</name>
</gene>
<dbReference type="SMART" id="SM00825">
    <property type="entry name" value="PKS_KS"/>
    <property type="match status" value="1"/>
</dbReference>
<dbReference type="GO" id="GO:0004312">
    <property type="term" value="F:fatty acid synthase activity"/>
    <property type="evidence" value="ECO:0007669"/>
    <property type="project" value="TreeGrafter"/>
</dbReference>
<dbReference type="Proteomes" id="UP000626109">
    <property type="component" value="Unassembled WGS sequence"/>
</dbReference>
<proteinExistence type="predicted"/>
<feature type="non-terminal residue" evidence="4">
    <location>
        <position position="182"/>
    </location>
</feature>
<dbReference type="PANTHER" id="PTHR43775">
    <property type="entry name" value="FATTY ACID SYNTHASE"/>
    <property type="match status" value="1"/>
</dbReference>
<dbReference type="SUPFAM" id="SSF53901">
    <property type="entry name" value="Thiolase-like"/>
    <property type="match status" value="1"/>
</dbReference>
<dbReference type="Pfam" id="PF00109">
    <property type="entry name" value="ketoacyl-synt"/>
    <property type="match status" value="1"/>
</dbReference>
<protein>
    <recommendedName>
        <fullName evidence="3">Ketosynthase family 3 (KS3) domain-containing protein</fullName>
    </recommendedName>
</protein>
<comment type="caution">
    <text evidence="4">The sequence shown here is derived from an EMBL/GenBank/DDBJ whole genome shotgun (WGS) entry which is preliminary data.</text>
</comment>
<dbReference type="InterPro" id="IPR050091">
    <property type="entry name" value="PKS_NRPS_Biosynth_Enz"/>
</dbReference>
<reference evidence="4" key="1">
    <citation type="submission" date="2021-02" db="EMBL/GenBank/DDBJ databases">
        <authorList>
            <person name="Dougan E. K."/>
            <person name="Rhodes N."/>
            <person name="Thang M."/>
            <person name="Chan C."/>
        </authorList>
    </citation>
    <scope>NUCLEOTIDE SEQUENCE</scope>
</reference>
<dbReference type="GO" id="GO:0006633">
    <property type="term" value="P:fatty acid biosynthetic process"/>
    <property type="evidence" value="ECO:0007669"/>
    <property type="project" value="TreeGrafter"/>
</dbReference>
<dbReference type="PANTHER" id="PTHR43775:SF37">
    <property type="entry name" value="SI:DKEY-61P9.11"/>
    <property type="match status" value="1"/>
</dbReference>
<evidence type="ECO:0000313" key="5">
    <source>
        <dbReference type="Proteomes" id="UP000626109"/>
    </source>
</evidence>
<dbReference type="Gene3D" id="3.40.47.10">
    <property type="match status" value="1"/>
</dbReference>
<evidence type="ECO:0000256" key="1">
    <source>
        <dbReference type="ARBA" id="ARBA00022450"/>
    </source>
</evidence>
<evidence type="ECO:0000259" key="3">
    <source>
        <dbReference type="PROSITE" id="PS52004"/>
    </source>
</evidence>
<keyword evidence="2" id="KW-0597">Phosphoprotein</keyword>
<dbReference type="PROSITE" id="PS52004">
    <property type="entry name" value="KS3_2"/>
    <property type="match status" value="1"/>
</dbReference>
<evidence type="ECO:0000256" key="2">
    <source>
        <dbReference type="ARBA" id="ARBA00022553"/>
    </source>
</evidence>
<dbReference type="EMBL" id="CAJNNW010004521">
    <property type="protein sequence ID" value="CAE8646508.1"/>
    <property type="molecule type" value="Genomic_DNA"/>
</dbReference>
<name>A0A813I8B5_POLGL</name>
<accession>A0A813I8B5</accession>
<dbReference type="InterPro" id="IPR016039">
    <property type="entry name" value="Thiolase-like"/>
</dbReference>
<evidence type="ECO:0000313" key="4">
    <source>
        <dbReference type="EMBL" id="CAE8646508.1"/>
    </source>
</evidence>
<keyword evidence="1" id="KW-0596">Phosphopantetheine</keyword>
<feature type="domain" description="Ketosynthase family 3 (KS3)" evidence="3">
    <location>
        <begin position="1"/>
        <end position="182"/>
    </location>
</feature>
<sequence length="182" mass="19802">MRYKHKYQNDANIITYAGTWNVDDWYKSQTAGVDLITEVPLCRWDADLYFDADVEGWRSFKSFLRHGSFVDGAELFDNKFFGLSAMEASGMDPHQRVVLEVGYEALRKAGYVKGKLMSSLGGVYLGSSMTIFGQVSTVSGATGGAASINSNRFSFCLGLKGPSMTCDTDGSSSLTAVHLGAE</sequence>